<dbReference type="Pfam" id="PF00702">
    <property type="entry name" value="Hydrolase"/>
    <property type="match status" value="1"/>
</dbReference>
<keyword evidence="10" id="KW-0406">Ion transport</keyword>
<keyword evidence="5 12" id="KW-0812">Transmembrane</keyword>
<sequence length="646" mass="68011">MSKQNGYSTLDKVGVFATLALTLSVLVISPAVFNVTFVDSNWWLLGLGSAGVLLGGLRYFASAVKELRSRRTGQYVLGSLALLLLSGYSVWQSLVDWQHDAWYQAVSVASLLAIGDWFFHGLVSRIQNAVPDFQSLVPEFADLIDGKEISRIRASELEIGAIVLVRPGASVPADGVVVQGQSDVDESAITGESIPVHKSEGMPIYAGTFNASAKKSNKALTIRITAVGGDLLVKSAQRAVSGLVSERAAVDELSKKLTFGLFILTIAVALIGSGLWLALAPTELGKAVFCASAVLLAANLSIVSNVSSLVNTLMAAVAGSGGILVRTRTALYRLRKSHIVVLNLVGTLTAGEPKLVEIHLAKGTSLGSADEVLAIAAAADANSNHLLARLMNATAKDRNLTEPTLYEIERIATGVSARIDGSSVLVGSAATLTQNNVPIDVQDLVKVADANSKGNSVVYVVIDYLLVGYLEFKDEVRETAREAVNSLHLQRKRVISISGEAEGVVAGVCASLGIVEYFAEVLQDRKLDIIDRLRQDGSIITVVGDAFADAQTLAAADVAIALGVGGELGTQSADVLVISDEPRAVSRIMQLAARSNRTVNSSLVLVTILNVLGVSAAGFYPMPIASAGLVLASTLFAGNTIWRLRK</sequence>
<proteinExistence type="predicted"/>
<dbReference type="PRINTS" id="PR00119">
    <property type="entry name" value="CATATPASE"/>
</dbReference>
<dbReference type="InterPro" id="IPR023214">
    <property type="entry name" value="HAD_sf"/>
</dbReference>
<keyword evidence="6" id="KW-0479">Metal-binding</keyword>
<keyword evidence="9 12" id="KW-1133">Transmembrane helix</keyword>
<accession>A0A6J7KWN2</accession>
<evidence type="ECO:0000256" key="6">
    <source>
        <dbReference type="ARBA" id="ARBA00022723"/>
    </source>
</evidence>
<dbReference type="Gene3D" id="3.40.50.1000">
    <property type="entry name" value="HAD superfamily/HAD-like"/>
    <property type="match status" value="1"/>
</dbReference>
<name>A0A6J7KWN2_9ZZZZ</name>
<dbReference type="SUPFAM" id="SSF81653">
    <property type="entry name" value="Calcium ATPase, transduction domain A"/>
    <property type="match status" value="1"/>
</dbReference>
<dbReference type="PANTHER" id="PTHR43520">
    <property type="entry name" value="ATP7, ISOFORM B"/>
    <property type="match status" value="1"/>
</dbReference>
<evidence type="ECO:0000313" key="14">
    <source>
        <dbReference type="EMBL" id="CAB4959985.1"/>
    </source>
</evidence>
<keyword evidence="2" id="KW-0813">Transport</keyword>
<protein>
    <submittedName>
        <fullName evidence="14">Unannotated protein</fullName>
    </submittedName>
</protein>
<dbReference type="GO" id="GO:0005886">
    <property type="term" value="C:plasma membrane"/>
    <property type="evidence" value="ECO:0007669"/>
    <property type="project" value="UniProtKB-SubCell"/>
</dbReference>
<evidence type="ECO:0000256" key="5">
    <source>
        <dbReference type="ARBA" id="ARBA00022692"/>
    </source>
</evidence>
<dbReference type="GO" id="GO:0005524">
    <property type="term" value="F:ATP binding"/>
    <property type="evidence" value="ECO:0007669"/>
    <property type="project" value="InterPro"/>
</dbReference>
<organism evidence="14">
    <name type="scientific">freshwater metagenome</name>
    <dbReference type="NCBI Taxonomy" id="449393"/>
    <lineage>
        <taxon>unclassified sequences</taxon>
        <taxon>metagenomes</taxon>
        <taxon>ecological metagenomes</taxon>
    </lineage>
</organism>
<keyword evidence="7" id="KW-0460">Magnesium</keyword>
<dbReference type="InterPro" id="IPR023299">
    <property type="entry name" value="ATPase_P-typ_cyto_dom_N"/>
</dbReference>
<dbReference type="GO" id="GO:0055070">
    <property type="term" value="P:copper ion homeostasis"/>
    <property type="evidence" value="ECO:0007669"/>
    <property type="project" value="TreeGrafter"/>
</dbReference>
<dbReference type="InterPro" id="IPR059000">
    <property type="entry name" value="ATPase_P-type_domA"/>
</dbReference>
<dbReference type="InterPro" id="IPR036412">
    <property type="entry name" value="HAD-like_sf"/>
</dbReference>
<evidence type="ECO:0000256" key="10">
    <source>
        <dbReference type="ARBA" id="ARBA00023065"/>
    </source>
</evidence>
<evidence type="ECO:0000256" key="3">
    <source>
        <dbReference type="ARBA" id="ARBA00022475"/>
    </source>
</evidence>
<feature type="transmembrane region" description="Helical" evidence="12">
    <location>
        <begin position="302"/>
        <end position="325"/>
    </location>
</feature>
<evidence type="ECO:0000256" key="9">
    <source>
        <dbReference type="ARBA" id="ARBA00022989"/>
    </source>
</evidence>
<dbReference type="Gene3D" id="2.70.150.10">
    <property type="entry name" value="Calcium-transporting ATPase, cytoplasmic transduction domain A"/>
    <property type="match status" value="1"/>
</dbReference>
<dbReference type="InterPro" id="IPR008250">
    <property type="entry name" value="ATPase_P-typ_transduc_dom_A_sf"/>
</dbReference>
<feature type="transmembrane region" description="Helical" evidence="12">
    <location>
        <begin position="42"/>
        <end position="61"/>
    </location>
</feature>
<dbReference type="PANTHER" id="PTHR43520:SF5">
    <property type="entry name" value="CATION-TRANSPORTING P-TYPE ATPASE-RELATED"/>
    <property type="match status" value="1"/>
</dbReference>
<feature type="domain" description="P-type ATPase A" evidence="13">
    <location>
        <begin position="136"/>
        <end position="237"/>
    </location>
</feature>
<dbReference type="NCBIfam" id="TIGR01494">
    <property type="entry name" value="ATPase_P-type"/>
    <property type="match status" value="1"/>
</dbReference>
<dbReference type="GO" id="GO:0005507">
    <property type="term" value="F:copper ion binding"/>
    <property type="evidence" value="ECO:0007669"/>
    <property type="project" value="TreeGrafter"/>
</dbReference>
<feature type="transmembrane region" description="Helical" evidence="12">
    <location>
        <begin position="101"/>
        <end position="119"/>
    </location>
</feature>
<evidence type="ECO:0000256" key="1">
    <source>
        <dbReference type="ARBA" id="ARBA00004651"/>
    </source>
</evidence>
<dbReference type="Pfam" id="PF00122">
    <property type="entry name" value="E1-E2_ATPase"/>
    <property type="match status" value="1"/>
</dbReference>
<feature type="transmembrane region" description="Helical" evidence="12">
    <location>
        <begin position="257"/>
        <end position="279"/>
    </location>
</feature>
<dbReference type="InterPro" id="IPR001757">
    <property type="entry name" value="P_typ_ATPase"/>
</dbReference>
<evidence type="ECO:0000259" key="13">
    <source>
        <dbReference type="Pfam" id="PF00122"/>
    </source>
</evidence>
<dbReference type="GO" id="GO:0016887">
    <property type="term" value="F:ATP hydrolysis activity"/>
    <property type="evidence" value="ECO:0007669"/>
    <property type="project" value="InterPro"/>
</dbReference>
<keyword evidence="11 12" id="KW-0472">Membrane</keyword>
<dbReference type="EMBL" id="CAFBNO010000059">
    <property type="protein sequence ID" value="CAB4959985.1"/>
    <property type="molecule type" value="Genomic_DNA"/>
</dbReference>
<evidence type="ECO:0000256" key="12">
    <source>
        <dbReference type="SAM" id="Phobius"/>
    </source>
</evidence>
<evidence type="ECO:0000256" key="7">
    <source>
        <dbReference type="ARBA" id="ARBA00022842"/>
    </source>
</evidence>
<dbReference type="GO" id="GO:0043682">
    <property type="term" value="F:P-type divalent copper transporter activity"/>
    <property type="evidence" value="ECO:0007669"/>
    <property type="project" value="TreeGrafter"/>
</dbReference>
<evidence type="ECO:0000256" key="11">
    <source>
        <dbReference type="ARBA" id="ARBA00023136"/>
    </source>
</evidence>
<evidence type="ECO:0000256" key="2">
    <source>
        <dbReference type="ARBA" id="ARBA00022448"/>
    </source>
</evidence>
<evidence type="ECO:0000256" key="8">
    <source>
        <dbReference type="ARBA" id="ARBA00022967"/>
    </source>
</evidence>
<keyword evidence="8" id="KW-1278">Translocase</keyword>
<keyword evidence="3" id="KW-1003">Cell membrane</keyword>
<feature type="transmembrane region" description="Helical" evidence="12">
    <location>
        <begin position="73"/>
        <end position="95"/>
    </location>
</feature>
<keyword evidence="4" id="KW-0597">Phosphoprotein</keyword>
<feature type="transmembrane region" description="Helical" evidence="12">
    <location>
        <begin position="599"/>
        <end position="618"/>
    </location>
</feature>
<feature type="transmembrane region" description="Helical" evidence="12">
    <location>
        <begin position="624"/>
        <end position="642"/>
    </location>
</feature>
<comment type="subcellular location">
    <subcellularLocation>
        <location evidence="1">Cell membrane</location>
        <topology evidence="1">Multi-pass membrane protein</topology>
    </subcellularLocation>
</comment>
<dbReference type="Gene3D" id="3.40.1110.10">
    <property type="entry name" value="Calcium-transporting ATPase, cytoplasmic domain N"/>
    <property type="match status" value="1"/>
</dbReference>
<evidence type="ECO:0000256" key="4">
    <source>
        <dbReference type="ARBA" id="ARBA00022553"/>
    </source>
</evidence>
<feature type="transmembrane region" description="Helical" evidence="12">
    <location>
        <begin position="12"/>
        <end position="36"/>
    </location>
</feature>
<dbReference type="SUPFAM" id="SSF81660">
    <property type="entry name" value="Metal cation-transporting ATPase, ATP-binding domain N"/>
    <property type="match status" value="1"/>
</dbReference>
<reference evidence="14" key="1">
    <citation type="submission" date="2020-05" db="EMBL/GenBank/DDBJ databases">
        <authorList>
            <person name="Chiriac C."/>
            <person name="Salcher M."/>
            <person name="Ghai R."/>
            <person name="Kavagutti S V."/>
        </authorList>
    </citation>
    <scope>NUCLEOTIDE SEQUENCE</scope>
</reference>
<dbReference type="SUPFAM" id="SSF56784">
    <property type="entry name" value="HAD-like"/>
    <property type="match status" value="1"/>
</dbReference>
<gene>
    <name evidence="14" type="ORF">UFOPK3837_01001</name>
</gene>
<dbReference type="AlphaFoldDB" id="A0A6J7KWN2"/>